<dbReference type="PANTHER" id="PTHR48228:SF5">
    <property type="entry name" value="ALPHA-METHYLACYL-COA RACEMASE"/>
    <property type="match status" value="1"/>
</dbReference>
<dbReference type="InterPro" id="IPR044855">
    <property type="entry name" value="CoA-Trfase_III_dom3_sf"/>
</dbReference>
<dbReference type="RefSeq" id="WP_161822791.1">
    <property type="nucleotide sequence ID" value="NZ_LSRS01000005.1"/>
</dbReference>
<dbReference type="InterPro" id="IPR050509">
    <property type="entry name" value="CoA-transferase_III"/>
</dbReference>
<organism evidence="1 2">
    <name type="scientific">Sporotomaculum syntrophicum</name>
    <dbReference type="NCBI Taxonomy" id="182264"/>
    <lineage>
        <taxon>Bacteria</taxon>
        <taxon>Bacillati</taxon>
        <taxon>Bacillota</taxon>
        <taxon>Clostridia</taxon>
        <taxon>Eubacteriales</taxon>
        <taxon>Desulfallaceae</taxon>
        <taxon>Sporotomaculum</taxon>
    </lineage>
</organism>
<gene>
    <name evidence="1" type="primary">frc_2</name>
    <name evidence="1" type="ORF">SPSYN_02538</name>
</gene>
<evidence type="ECO:0000313" key="2">
    <source>
        <dbReference type="Proteomes" id="UP000798488"/>
    </source>
</evidence>
<protein>
    <submittedName>
        <fullName evidence="1">Formyl-coenzyme A transferase</fullName>
        <ecNumber evidence="1">2.8.3.16</ecNumber>
    </submittedName>
</protein>
<accession>A0A9D2WNK0</accession>
<keyword evidence="2" id="KW-1185">Reference proteome</keyword>
<dbReference type="InterPro" id="IPR003673">
    <property type="entry name" value="CoA-Trfase_fam_III"/>
</dbReference>
<name>A0A9D2WNK0_9FIRM</name>
<sequence length="391" mass="43634">MGLPLEGIKILDLSMVLPGPFCTQLLADYGAEVIKVENRGGDRGRWMQPFIKEQSARFYVVNRNKKSITLDLRKLASKDILRRLVAYSDVLVHNYRPGMMEKLGLAYEDLRPVNERLIYCALSGYGGTGPINKNAAHDINIVSLAGIADLTGTSNSIPALSAVQLGGMSGALYAAIAILMALYQRQNTGRGQYCDISMLDGLISLLPYTLADWSGWGTLPKRGAGFLTGGFACYQVYETSDHRYLSLGAIEGKFWREFCQRINKPQYIPIQLEPAYQEEMINGIREVMKSKTQAEWIQIFADADICLTPVLNLDEVSKHPQVLNREMIIKLPDFEDSGKDMVLAGLPIKFSDTPGEFKSIFPKIGEHTNEILAHLGYSSEEIELFRKEQII</sequence>
<dbReference type="GO" id="GO:0033608">
    <property type="term" value="F:formyl-CoA transferase activity"/>
    <property type="evidence" value="ECO:0007669"/>
    <property type="project" value="UniProtKB-EC"/>
</dbReference>
<dbReference type="EC" id="2.8.3.16" evidence="1"/>
<keyword evidence="1" id="KW-0808">Transferase</keyword>
<dbReference type="AlphaFoldDB" id="A0A9D2WNK0"/>
<dbReference type="Gene3D" id="3.40.50.10540">
    <property type="entry name" value="Crotonobetainyl-coa:carnitine coa-transferase, domain 1"/>
    <property type="match status" value="2"/>
</dbReference>
<dbReference type="PANTHER" id="PTHR48228">
    <property type="entry name" value="SUCCINYL-COA--D-CITRAMALATE COA-TRANSFERASE"/>
    <property type="match status" value="1"/>
</dbReference>
<dbReference type="Pfam" id="PF02515">
    <property type="entry name" value="CoA_transf_3"/>
    <property type="match status" value="1"/>
</dbReference>
<dbReference type="EMBL" id="LSRS01000005">
    <property type="protein sequence ID" value="KAF1084752.1"/>
    <property type="molecule type" value="Genomic_DNA"/>
</dbReference>
<dbReference type="OrthoDB" id="9797653at2"/>
<evidence type="ECO:0000313" key="1">
    <source>
        <dbReference type="EMBL" id="KAF1084752.1"/>
    </source>
</evidence>
<dbReference type="Gene3D" id="3.30.1540.10">
    <property type="entry name" value="formyl-coa transferase, domain 3"/>
    <property type="match status" value="1"/>
</dbReference>
<reference evidence="1" key="1">
    <citation type="submission" date="2016-02" db="EMBL/GenBank/DDBJ databases">
        <title>Draft Genome Sequence of Sporotomaculum syntrophicum Strain FB, a Syntrophic Benzoate Degrader.</title>
        <authorList>
            <person name="Nobu M.K."/>
            <person name="Narihiro T."/>
            <person name="Qiu Y.-L."/>
            <person name="Ohashi A."/>
            <person name="Liu W.-T."/>
            <person name="Yuji S."/>
        </authorList>
    </citation>
    <scope>NUCLEOTIDE SEQUENCE</scope>
    <source>
        <strain evidence="1">FB</strain>
    </source>
</reference>
<dbReference type="InterPro" id="IPR023606">
    <property type="entry name" value="CoA-Trfase_III_dom_1_sf"/>
</dbReference>
<dbReference type="Proteomes" id="UP000798488">
    <property type="component" value="Unassembled WGS sequence"/>
</dbReference>
<dbReference type="SUPFAM" id="SSF89796">
    <property type="entry name" value="CoA-transferase family III (CaiB/BaiF)"/>
    <property type="match status" value="1"/>
</dbReference>
<proteinExistence type="predicted"/>
<comment type="caution">
    <text evidence="1">The sequence shown here is derived from an EMBL/GenBank/DDBJ whole genome shotgun (WGS) entry which is preliminary data.</text>
</comment>